<evidence type="ECO:0000256" key="5">
    <source>
        <dbReference type="ARBA" id="ARBA00023125"/>
    </source>
</evidence>
<feature type="non-terminal residue" evidence="10">
    <location>
        <position position="144"/>
    </location>
</feature>
<dbReference type="GO" id="GO:0006281">
    <property type="term" value="P:DNA repair"/>
    <property type="evidence" value="ECO:0007669"/>
    <property type="project" value="UniProtKB-KW"/>
</dbReference>
<reference evidence="10 11" key="1">
    <citation type="submission" date="2020-02" db="EMBL/GenBank/DDBJ databases">
        <title>Bird 10,000 Genomes (B10K) Project - Family phase.</title>
        <authorList>
            <person name="Zhang G."/>
        </authorList>
    </citation>
    <scope>NUCLEOTIDE SEQUENCE [LARGE SCALE GENOMIC DNA]</scope>
    <source>
        <strain evidence="10">B10K-DU-006-06</strain>
    </source>
</reference>
<gene>
    <name evidence="10" type="primary">Cenpx</name>
    <name evidence="10" type="ORF">ALOBEC_R15370</name>
</gene>
<keyword evidence="4" id="KW-0227">DNA damage</keyword>
<dbReference type="AlphaFoldDB" id="A0A7L4G2M9"/>
<dbReference type="InterPro" id="IPR018552">
    <property type="entry name" value="CENP-X"/>
</dbReference>
<comment type="subcellular location">
    <subcellularLocation>
        <location evidence="1">Nucleus</location>
    </subcellularLocation>
</comment>
<evidence type="ECO:0000313" key="10">
    <source>
        <dbReference type="EMBL" id="NXW93344.1"/>
    </source>
</evidence>
<dbReference type="EMBL" id="VWYH01009400">
    <property type="protein sequence ID" value="NXW93344.1"/>
    <property type="molecule type" value="Genomic_DNA"/>
</dbReference>
<dbReference type="OrthoDB" id="2500381at2759"/>
<dbReference type="GO" id="GO:0000712">
    <property type="term" value="P:resolution of meiotic recombination intermediates"/>
    <property type="evidence" value="ECO:0007669"/>
    <property type="project" value="TreeGrafter"/>
</dbReference>
<evidence type="ECO:0000256" key="8">
    <source>
        <dbReference type="ARBA" id="ARBA00047146"/>
    </source>
</evidence>
<dbReference type="Proteomes" id="UP000541332">
    <property type="component" value="Unassembled WGS sequence"/>
</dbReference>
<keyword evidence="6" id="KW-0234">DNA repair</keyword>
<dbReference type="PANTHER" id="PTHR28680">
    <property type="entry name" value="CENTROMERE PROTEIN X"/>
    <property type="match status" value="1"/>
</dbReference>
<sequence>TAAHPLFFPAQDTVDRLLRWHFRDRRTRGTGAAGGPGWAASLPERFVVAVNGDALLLMAEMLKVFVRGEHGAPGPRVSLSRDRVSLSRDGAQGSPRAPSRAPTLAHGCSAEAAARAARQAQAEELRTVDIEHVEKVLPQLVRPG</sequence>
<dbReference type="Gene3D" id="6.10.130.30">
    <property type="match status" value="1"/>
</dbReference>
<evidence type="ECO:0000256" key="2">
    <source>
        <dbReference type="ARBA" id="ARBA00009359"/>
    </source>
</evidence>
<dbReference type="PANTHER" id="PTHR28680:SF1">
    <property type="entry name" value="CENTROMERE PROTEIN X"/>
    <property type="match status" value="1"/>
</dbReference>
<comment type="subunit">
    <text evidence="8">Heterodimer with CENPX, sometimes called MHF; this interaction stabilizes both partners. MHF heterodimers can assemble to form tetrameric structures. MHF also coassemble with CENPT-CENPW heterodimers at centromeres to form the tetrameric CENP-T-W-S-X complex. Forms a discrete complex with FANCM and CENPX, called FANCM-MHF; this interaction, probably mediated by direct binding between CENPS and FANCM, leads to synergistic activation of double-stranded DNA binding and strongly stimulates FANCM-mediated DNA remodeling. Recruited by FANCM to the Fanconi anemia (FA) core complex, which consists of CENPS, CENPX, FANCA, FANCB, FANCC, FANCE, FANCF, FANCG, FANCL, FANCM, FAAP24 and FAAP100. The FA core complex associates with Bloom syndrome (BLM) complex, which consists of at least BLM, DNA topoisomerase 3-alpha (TOP3A), RMI1/BLAP75, RPA1/RPA70 and RPA2/RPA32. The super complex between FA and BLM is called BRAFT.</text>
</comment>
<evidence type="ECO:0000256" key="1">
    <source>
        <dbReference type="ARBA" id="ARBA00004123"/>
    </source>
</evidence>
<protein>
    <recommendedName>
        <fullName evidence="3">Centromere protein X</fullName>
    </recommendedName>
</protein>
<comment type="caution">
    <text evidence="10">The sequence shown here is derived from an EMBL/GenBank/DDBJ whole genome shotgun (WGS) entry which is preliminary data.</text>
</comment>
<organism evidence="10 11">
    <name type="scientific">Pampusana beccarii</name>
    <name type="common">Western bronze ground-dove</name>
    <dbReference type="NCBI Taxonomy" id="2953425"/>
    <lineage>
        <taxon>Eukaryota</taxon>
        <taxon>Metazoa</taxon>
        <taxon>Chordata</taxon>
        <taxon>Craniata</taxon>
        <taxon>Vertebrata</taxon>
        <taxon>Euteleostomi</taxon>
        <taxon>Archelosauria</taxon>
        <taxon>Archosauria</taxon>
        <taxon>Dinosauria</taxon>
        <taxon>Saurischia</taxon>
        <taxon>Theropoda</taxon>
        <taxon>Coelurosauria</taxon>
        <taxon>Aves</taxon>
        <taxon>Neognathae</taxon>
        <taxon>Neoaves</taxon>
        <taxon>Columbimorphae</taxon>
        <taxon>Columbiformes</taxon>
        <taxon>Columbidae</taxon>
        <taxon>Pampusana</taxon>
    </lineage>
</organism>
<dbReference type="GO" id="GO:0051382">
    <property type="term" value="P:kinetochore assembly"/>
    <property type="evidence" value="ECO:0007669"/>
    <property type="project" value="InterPro"/>
</dbReference>
<evidence type="ECO:0000256" key="4">
    <source>
        <dbReference type="ARBA" id="ARBA00022763"/>
    </source>
</evidence>
<dbReference type="GO" id="GO:0043240">
    <property type="term" value="C:Fanconi anaemia nuclear complex"/>
    <property type="evidence" value="ECO:0007669"/>
    <property type="project" value="TreeGrafter"/>
</dbReference>
<keyword evidence="7" id="KW-0539">Nucleus</keyword>
<evidence type="ECO:0000256" key="9">
    <source>
        <dbReference type="SAM" id="MobiDB-lite"/>
    </source>
</evidence>
<feature type="non-terminal residue" evidence="10">
    <location>
        <position position="1"/>
    </location>
</feature>
<evidence type="ECO:0000256" key="3">
    <source>
        <dbReference type="ARBA" id="ARBA00016388"/>
    </source>
</evidence>
<name>A0A7L4G2M9_9COLU</name>
<dbReference type="GO" id="GO:0031297">
    <property type="term" value="P:replication fork processing"/>
    <property type="evidence" value="ECO:0007669"/>
    <property type="project" value="TreeGrafter"/>
</dbReference>
<proteinExistence type="inferred from homology"/>
<keyword evidence="5" id="KW-0238">DNA-binding</keyword>
<dbReference type="Gene3D" id="1.20.5.4980">
    <property type="match status" value="1"/>
</dbReference>
<comment type="similarity">
    <text evidence="2">Belongs to the CENP-X/MHF2 family.</text>
</comment>
<keyword evidence="11" id="KW-1185">Reference proteome</keyword>
<accession>A0A7L4G2M9</accession>
<evidence type="ECO:0000256" key="7">
    <source>
        <dbReference type="ARBA" id="ARBA00023242"/>
    </source>
</evidence>
<feature type="region of interest" description="Disordered" evidence="9">
    <location>
        <begin position="69"/>
        <end position="112"/>
    </location>
</feature>
<evidence type="ECO:0000313" key="11">
    <source>
        <dbReference type="Proteomes" id="UP000541332"/>
    </source>
</evidence>
<dbReference type="GO" id="GO:0071821">
    <property type="term" value="C:FANCM-MHF complex"/>
    <property type="evidence" value="ECO:0007669"/>
    <property type="project" value="TreeGrafter"/>
</dbReference>
<evidence type="ECO:0000256" key="6">
    <source>
        <dbReference type="ARBA" id="ARBA00023204"/>
    </source>
</evidence>
<dbReference type="GO" id="GO:0003677">
    <property type="term" value="F:DNA binding"/>
    <property type="evidence" value="ECO:0007669"/>
    <property type="project" value="UniProtKB-KW"/>
</dbReference>